<organism evidence="2 3">
    <name type="scientific">Sandaracinus amylolyticus</name>
    <dbReference type="NCBI Taxonomy" id="927083"/>
    <lineage>
        <taxon>Bacteria</taxon>
        <taxon>Pseudomonadati</taxon>
        <taxon>Myxococcota</taxon>
        <taxon>Polyangia</taxon>
        <taxon>Polyangiales</taxon>
        <taxon>Sandaracinaceae</taxon>
        <taxon>Sandaracinus</taxon>
    </lineage>
</organism>
<evidence type="ECO:0000313" key="3">
    <source>
        <dbReference type="Proteomes" id="UP000034883"/>
    </source>
</evidence>
<evidence type="ECO:0000313" key="2">
    <source>
        <dbReference type="EMBL" id="AKF07663.1"/>
    </source>
</evidence>
<gene>
    <name evidence="2" type="ORF">DB32_004812</name>
</gene>
<keyword evidence="3" id="KW-1185">Reference proteome</keyword>
<sequence length="306" mass="30146">MNREEGAKHMLKRSIVQAMLALGLAGCCFGGSGIPGLPGAGTGTAPPGVGTTGTAPPTPPPGVGGGLVTIGPGFMPDPSTATGMAGGPVAASTMSPDCRGFIAAQPNHIVNATGQFANLRIVVSSSSDTTLVVQRADGSFACNDDSDGLNPVVAGPFGPGQHRVWVGTYSASAGGAAYTIGFTELATVTAASLGGGGVIPGIGAIPGVAGAMGALVPQDCGMAVPVYGPVAVGSSVVLGMHTPWTGSDGQGGMVTADTNWAADMAQYVGQRTTVTQLSGLDTAGCPGIRVQADNGTFFWRLRNVSF</sequence>
<dbReference type="PROSITE" id="PS51257">
    <property type="entry name" value="PROKAR_LIPOPROTEIN"/>
    <property type="match status" value="1"/>
</dbReference>
<reference evidence="2 3" key="1">
    <citation type="submission" date="2015-03" db="EMBL/GenBank/DDBJ databases">
        <title>Genome assembly of Sandaracinus amylolyticus DSM 53668.</title>
        <authorList>
            <person name="Sharma G."/>
            <person name="Subramanian S."/>
        </authorList>
    </citation>
    <scope>NUCLEOTIDE SEQUENCE [LARGE SCALE GENOMIC DNA]</scope>
    <source>
        <strain evidence="2 3">DSM 53668</strain>
    </source>
</reference>
<feature type="compositionally biased region" description="Low complexity" evidence="1">
    <location>
        <begin position="43"/>
        <end position="55"/>
    </location>
</feature>
<name>A0A0F6YJC7_9BACT</name>
<dbReference type="STRING" id="927083.DB32_004812"/>
<dbReference type="KEGG" id="samy:DB32_004812"/>
<proteinExistence type="predicted"/>
<feature type="region of interest" description="Disordered" evidence="1">
    <location>
        <begin position="40"/>
        <end position="60"/>
    </location>
</feature>
<protein>
    <submittedName>
        <fullName evidence="2">Uncharacterized protein</fullName>
    </submittedName>
</protein>
<accession>A0A0F6YJC7</accession>
<dbReference type="Proteomes" id="UP000034883">
    <property type="component" value="Chromosome"/>
</dbReference>
<dbReference type="EMBL" id="CP011125">
    <property type="protein sequence ID" value="AKF07663.1"/>
    <property type="molecule type" value="Genomic_DNA"/>
</dbReference>
<dbReference type="AlphaFoldDB" id="A0A0F6YJC7"/>
<evidence type="ECO:0000256" key="1">
    <source>
        <dbReference type="SAM" id="MobiDB-lite"/>
    </source>
</evidence>